<dbReference type="PANTHER" id="PTHR30590:SF2">
    <property type="entry name" value="INNER MEMBRANE PROTEIN"/>
    <property type="match status" value="1"/>
</dbReference>
<feature type="transmembrane region" description="Helical" evidence="1">
    <location>
        <begin position="338"/>
        <end position="357"/>
    </location>
</feature>
<feature type="transmembrane region" description="Helical" evidence="1">
    <location>
        <begin position="23"/>
        <end position="44"/>
    </location>
</feature>
<reference evidence="3" key="1">
    <citation type="submission" date="2022-06" db="EMBL/GenBank/DDBJ databases">
        <title>Sphingomicrobium sedimins sp. nov., a marine bacterium isolated from tidal flat.</title>
        <authorList>
            <person name="Kim C.-H."/>
            <person name="Yoo Y."/>
            <person name="Kim J.-J."/>
        </authorList>
    </citation>
    <scope>NUCLEOTIDE SEQUENCE</scope>
    <source>
        <strain evidence="3">GRR-S6-50</strain>
    </source>
</reference>
<feature type="transmembrane region" description="Helical" evidence="1">
    <location>
        <begin position="227"/>
        <end position="244"/>
    </location>
</feature>
<feature type="transmembrane region" description="Helical" evidence="1">
    <location>
        <begin position="64"/>
        <end position="88"/>
    </location>
</feature>
<accession>A0A9X2EM38</accession>
<proteinExistence type="predicted"/>
<dbReference type="InterPro" id="IPR007349">
    <property type="entry name" value="DUF418"/>
</dbReference>
<evidence type="ECO:0000259" key="2">
    <source>
        <dbReference type="Pfam" id="PF04235"/>
    </source>
</evidence>
<dbReference type="InterPro" id="IPR052529">
    <property type="entry name" value="Bact_Transport_Assoc"/>
</dbReference>
<feature type="domain" description="DUF418" evidence="2">
    <location>
        <begin position="244"/>
        <end position="406"/>
    </location>
</feature>
<dbReference type="Pfam" id="PF04235">
    <property type="entry name" value="DUF418"/>
    <property type="match status" value="1"/>
</dbReference>
<feature type="transmembrane region" description="Helical" evidence="1">
    <location>
        <begin position="169"/>
        <end position="186"/>
    </location>
</feature>
<dbReference type="PANTHER" id="PTHR30590">
    <property type="entry name" value="INNER MEMBRANE PROTEIN"/>
    <property type="match status" value="1"/>
</dbReference>
<keyword evidence="1" id="KW-1133">Transmembrane helix</keyword>
<sequence>MNDTPMPAGPIDAKKRIILLDGLRGFALLGILFANMTEFIGWPYMTPEQDAAVTVGWPDTVTEFFFEMFVHGKFYALFSLLFGIGFALQLKRIQERGEGTGRYARRLGFLMMFGLLHIILLWIGDILLLYSVMGFALLALRGLSNRALIFGAILCWLIPIGWEVYKVEAGFNVFAALMPIATPWMQQLGFTQQDYMGVGFWVFPDYWTHLKSSVIELYLRFVVYADQMRFTKVLGMFLIGLWVGRKGIHADPVAYGPLLRKVATWGLVIGLPFALLRALIMTGLWAPDMAELPILNTVAYVFSAPFLALAYASIAALAWNAGKQAFFETFSPIGRMALTNYILQSVIAITIFFGWGFGMILKVPLVAIIPITAAIFIAQVWWSKWWLARYRFGPLEWLWRSLTYGKAQPMRLAAMSAPQTA</sequence>
<protein>
    <submittedName>
        <fullName evidence="3">DUF418 domain-containing protein</fullName>
    </submittedName>
</protein>
<feature type="transmembrane region" description="Helical" evidence="1">
    <location>
        <begin position="109"/>
        <end position="137"/>
    </location>
</feature>
<gene>
    <name evidence="3" type="ORF">NDO55_08630</name>
</gene>
<feature type="transmembrane region" description="Helical" evidence="1">
    <location>
        <begin position="298"/>
        <end position="318"/>
    </location>
</feature>
<keyword evidence="4" id="KW-1185">Reference proteome</keyword>
<dbReference type="AlphaFoldDB" id="A0A9X2EM38"/>
<evidence type="ECO:0000313" key="4">
    <source>
        <dbReference type="Proteomes" id="UP001155128"/>
    </source>
</evidence>
<organism evidence="3 4">
    <name type="scientific">Sphingomicrobium sediminis</name>
    <dbReference type="NCBI Taxonomy" id="2950949"/>
    <lineage>
        <taxon>Bacteria</taxon>
        <taxon>Pseudomonadati</taxon>
        <taxon>Pseudomonadota</taxon>
        <taxon>Alphaproteobacteria</taxon>
        <taxon>Sphingomonadales</taxon>
        <taxon>Sphingomonadaceae</taxon>
        <taxon>Sphingomicrobium</taxon>
    </lineage>
</organism>
<comment type="caution">
    <text evidence="3">The sequence shown here is derived from an EMBL/GenBank/DDBJ whole genome shotgun (WGS) entry which is preliminary data.</text>
</comment>
<feature type="transmembrane region" description="Helical" evidence="1">
    <location>
        <begin position="143"/>
        <end position="162"/>
    </location>
</feature>
<feature type="transmembrane region" description="Helical" evidence="1">
    <location>
        <begin position="363"/>
        <end position="382"/>
    </location>
</feature>
<feature type="transmembrane region" description="Helical" evidence="1">
    <location>
        <begin position="265"/>
        <end position="286"/>
    </location>
</feature>
<dbReference type="EMBL" id="JAMSHT010000001">
    <property type="protein sequence ID" value="MCM8557882.1"/>
    <property type="molecule type" value="Genomic_DNA"/>
</dbReference>
<name>A0A9X2EM38_9SPHN</name>
<keyword evidence="1" id="KW-0472">Membrane</keyword>
<evidence type="ECO:0000313" key="3">
    <source>
        <dbReference type="EMBL" id="MCM8557882.1"/>
    </source>
</evidence>
<keyword evidence="1" id="KW-0812">Transmembrane</keyword>
<dbReference type="RefSeq" id="WP_252114334.1">
    <property type="nucleotide sequence ID" value="NZ_JAMSHT010000001.1"/>
</dbReference>
<dbReference type="Proteomes" id="UP001155128">
    <property type="component" value="Unassembled WGS sequence"/>
</dbReference>
<evidence type="ECO:0000256" key="1">
    <source>
        <dbReference type="SAM" id="Phobius"/>
    </source>
</evidence>